<reference evidence="2 3" key="1">
    <citation type="submission" date="2020-03" db="EMBL/GenBank/DDBJ databases">
        <title>Genomic Encyclopedia of Type Strains, Phase III (KMG-III): the genomes of soil and plant-associated and newly described type strains.</title>
        <authorList>
            <person name="Whitman W."/>
        </authorList>
    </citation>
    <scope>NUCLEOTIDE SEQUENCE [LARGE SCALE GENOMIC DNA]</scope>
    <source>
        <strain evidence="2 3">CECT 8804</strain>
    </source>
</reference>
<comment type="caution">
    <text evidence="2">The sequence shown here is derived from an EMBL/GenBank/DDBJ whole genome shotgun (WGS) entry which is preliminary data.</text>
</comment>
<organism evidence="2 3">
    <name type="scientific">Sphingomonas vulcanisoli</name>
    <dbReference type="NCBI Taxonomy" id="1658060"/>
    <lineage>
        <taxon>Bacteria</taxon>
        <taxon>Pseudomonadati</taxon>
        <taxon>Pseudomonadota</taxon>
        <taxon>Alphaproteobacteria</taxon>
        <taxon>Sphingomonadales</taxon>
        <taxon>Sphingomonadaceae</taxon>
        <taxon>Sphingomonas</taxon>
    </lineage>
</organism>
<dbReference type="EMBL" id="JAAOZC010000001">
    <property type="protein sequence ID" value="NIJ06580.1"/>
    <property type="molecule type" value="Genomic_DNA"/>
</dbReference>
<name>A0ABX0TS11_9SPHN</name>
<proteinExistence type="predicted"/>
<sequence>MMPSSVIRAFDYEPDAERLAITFTTGKRYAYCDVPAEIVRRLRAATSKGRFFNSRIRDRYRCEKLA</sequence>
<gene>
    <name evidence="2" type="ORF">FHS31_000162</name>
</gene>
<feature type="domain" description="KTSC" evidence="1">
    <location>
        <begin position="4"/>
        <end position="60"/>
    </location>
</feature>
<keyword evidence="3" id="KW-1185">Reference proteome</keyword>
<evidence type="ECO:0000313" key="2">
    <source>
        <dbReference type="EMBL" id="NIJ06580.1"/>
    </source>
</evidence>
<dbReference type="Pfam" id="PF13619">
    <property type="entry name" value="KTSC"/>
    <property type="match status" value="1"/>
</dbReference>
<evidence type="ECO:0000259" key="1">
    <source>
        <dbReference type="Pfam" id="PF13619"/>
    </source>
</evidence>
<accession>A0ABX0TS11</accession>
<evidence type="ECO:0000313" key="3">
    <source>
        <dbReference type="Proteomes" id="UP000727456"/>
    </source>
</evidence>
<dbReference type="Proteomes" id="UP000727456">
    <property type="component" value="Unassembled WGS sequence"/>
</dbReference>
<dbReference type="InterPro" id="IPR025309">
    <property type="entry name" value="KTSC_dom"/>
</dbReference>
<protein>
    <recommendedName>
        <fullName evidence="1">KTSC domain-containing protein</fullName>
    </recommendedName>
</protein>